<gene>
    <name evidence="2" type="ORF">RJ639_009821</name>
</gene>
<comment type="caution">
    <text evidence="2">The sequence shown here is derived from an EMBL/GenBank/DDBJ whole genome shotgun (WGS) entry which is preliminary data.</text>
</comment>
<dbReference type="CDD" id="cd09272">
    <property type="entry name" value="RNase_HI_RT_Ty1"/>
    <property type="match status" value="1"/>
</dbReference>
<evidence type="ECO:0000313" key="2">
    <source>
        <dbReference type="EMBL" id="KAK3014588.1"/>
    </source>
</evidence>
<evidence type="ECO:0000313" key="3">
    <source>
        <dbReference type="Proteomes" id="UP001188597"/>
    </source>
</evidence>
<dbReference type="PANTHER" id="PTHR11439">
    <property type="entry name" value="GAG-POL-RELATED RETROTRANSPOSON"/>
    <property type="match status" value="1"/>
</dbReference>
<dbReference type="InterPro" id="IPR029472">
    <property type="entry name" value="Copia-like_N"/>
</dbReference>
<feature type="domain" description="Retrotransposon Copia-like N-terminal" evidence="1">
    <location>
        <begin position="14"/>
        <end position="43"/>
    </location>
</feature>
<dbReference type="PANTHER" id="PTHR11439:SF461">
    <property type="entry name" value="OS10G0432200 PROTEIN"/>
    <property type="match status" value="1"/>
</dbReference>
<protein>
    <recommendedName>
        <fullName evidence="1">Retrotransposon Copia-like N-terminal domain-containing protein</fullName>
    </recommendedName>
</protein>
<dbReference type="Pfam" id="PF14244">
    <property type="entry name" value="Retrotran_gag_3"/>
    <property type="match status" value="1"/>
</dbReference>
<keyword evidence="3" id="KW-1185">Reference proteome</keyword>
<reference evidence="2" key="1">
    <citation type="submission" date="2022-12" db="EMBL/GenBank/DDBJ databases">
        <title>Draft genome assemblies for two species of Escallonia (Escalloniales).</title>
        <authorList>
            <person name="Chanderbali A."/>
            <person name="Dervinis C."/>
            <person name="Anghel I."/>
            <person name="Soltis D."/>
            <person name="Soltis P."/>
            <person name="Zapata F."/>
        </authorList>
    </citation>
    <scope>NUCLEOTIDE SEQUENCE</scope>
    <source>
        <strain evidence="2">UCBG64.0493</strain>
        <tissue evidence="2">Leaf</tissue>
    </source>
</reference>
<organism evidence="2 3">
    <name type="scientific">Escallonia herrerae</name>
    <dbReference type="NCBI Taxonomy" id="1293975"/>
    <lineage>
        <taxon>Eukaryota</taxon>
        <taxon>Viridiplantae</taxon>
        <taxon>Streptophyta</taxon>
        <taxon>Embryophyta</taxon>
        <taxon>Tracheophyta</taxon>
        <taxon>Spermatophyta</taxon>
        <taxon>Magnoliopsida</taxon>
        <taxon>eudicotyledons</taxon>
        <taxon>Gunneridae</taxon>
        <taxon>Pentapetalae</taxon>
        <taxon>asterids</taxon>
        <taxon>campanulids</taxon>
        <taxon>Escalloniales</taxon>
        <taxon>Escalloniaceae</taxon>
        <taxon>Escallonia</taxon>
    </lineage>
</organism>
<dbReference type="AlphaFoldDB" id="A0AA88VV22"/>
<evidence type="ECO:0000259" key="1">
    <source>
        <dbReference type="Pfam" id="PF14244"/>
    </source>
</evidence>
<name>A0AA88VV22_9ASTE</name>
<dbReference type="Proteomes" id="UP001188597">
    <property type="component" value="Unassembled WGS sequence"/>
</dbReference>
<dbReference type="EMBL" id="JAVXUP010001208">
    <property type="protein sequence ID" value="KAK3014588.1"/>
    <property type="molecule type" value="Genomic_DNA"/>
</dbReference>
<sequence>MAAQKDSTDILRPIPLILDDANYLHWAQQMRRFLQGRRLWGYIKYAYDLVSKSGVSSNDTVMSRMEENWEHYTLTGNSLISRRSKKQSIVSRSSTESEYHALADINVELVWLRWLLGDMGVPFDYVAPIHYS</sequence>
<accession>A0AA88VV22</accession>
<proteinExistence type="predicted"/>